<evidence type="ECO:0000313" key="2">
    <source>
        <dbReference type="EMBL" id="RPD65753.1"/>
    </source>
</evidence>
<organism evidence="2 3">
    <name type="scientific">Lentinus tigrinus ALCF2SS1-6</name>
    <dbReference type="NCBI Taxonomy" id="1328759"/>
    <lineage>
        <taxon>Eukaryota</taxon>
        <taxon>Fungi</taxon>
        <taxon>Dikarya</taxon>
        <taxon>Basidiomycota</taxon>
        <taxon>Agaricomycotina</taxon>
        <taxon>Agaricomycetes</taxon>
        <taxon>Polyporales</taxon>
        <taxon>Polyporaceae</taxon>
        <taxon>Lentinus</taxon>
    </lineage>
</organism>
<sequence length="181" mass="19637">MLRRWARSDREGKRRRHARDPSQGRCALHSQAPGKRRGTTWVVSLAEWATYTRLAVPTGDVVTGWLRTGLLRSTCLPLLHSSILRPVLLSLPHLLSCTLSPRTLPLRGVAGHTHSARRVPSLRLTRGEHCLESQGSLQACSPTPAMFSPIWLAAGGRAGLAVASQDSSLTRQVPGSAGTRS</sequence>
<dbReference type="Proteomes" id="UP000313359">
    <property type="component" value="Unassembled WGS sequence"/>
</dbReference>
<name>A0A5C2SPI0_9APHY</name>
<dbReference type="AlphaFoldDB" id="A0A5C2SPI0"/>
<feature type="compositionally biased region" description="Basic and acidic residues" evidence="1">
    <location>
        <begin position="1"/>
        <end position="12"/>
    </location>
</feature>
<gene>
    <name evidence="2" type="ORF">L227DRAFT_119495</name>
</gene>
<protein>
    <submittedName>
        <fullName evidence="2">Uncharacterized protein</fullName>
    </submittedName>
</protein>
<dbReference type="EMBL" id="ML122251">
    <property type="protein sequence ID" value="RPD65753.1"/>
    <property type="molecule type" value="Genomic_DNA"/>
</dbReference>
<reference evidence="2" key="1">
    <citation type="journal article" date="2018" name="Genome Biol. Evol.">
        <title>Genomics and development of Lentinus tigrinus, a white-rot wood-decaying mushroom with dimorphic fruiting bodies.</title>
        <authorList>
            <person name="Wu B."/>
            <person name="Xu Z."/>
            <person name="Knudson A."/>
            <person name="Carlson A."/>
            <person name="Chen N."/>
            <person name="Kovaka S."/>
            <person name="LaButti K."/>
            <person name="Lipzen A."/>
            <person name="Pennachio C."/>
            <person name="Riley R."/>
            <person name="Schakwitz W."/>
            <person name="Umezawa K."/>
            <person name="Ohm R.A."/>
            <person name="Grigoriev I.V."/>
            <person name="Nagy L.G."/>
            <person name="Gibbons J."/>
            <person name="Hibbett D."/>
        </authorList>
    </citation>
    <scope>NUCLEOTIDE SEQUENCE [LARGE SCALE GENOMIC DNA]</scope>
    <source>
        <strain evidence="2">ALCF2SS1-6</strain>
    </source>
</reference>
<accession>A0A5C2SPI0</accession>
<evidence type="ECO:0000256" key="1">
    <source>
        <dbReference type="SAM" id="MobiDB-lite"/>
    </source>
</evidence>
<evidence type="ECO:0000313" key="3">
    <source>
        <dbReference type="Proteomes" id="UP000313359"/>
    </source>
</evidence>
<feature type="region of interest" description="Disordered" evidence="1">
    <location>
        <begin position="1"/>
        <end position="33"/>
    </location>
</feature>
<proteinExistence type="predicted"/>
<keyword evidence="3" id="KW-1185">Reference proteome</keyword>